<dbReference type="GO" id="GO:0005829">
    <property type="term" value="C:cytosol"/>
    <property type="evidence" value="ECO:0007669"/>
    <property type="project" value="TreeGrafter"/>
</dbReference>
<evidence type="ECO:0000259" key="4">
    <source>
        <dbReference type="PROSITE" id="PS51063"/>
    </source>
</evidence>
<keyword evidence="1" id="KW-0805">Transcription regulation</keyword>
<dbReference type="Pfam" id="PF00027">
    <property type="entry name" value="cNMP_binding"/>
    <property type="match status" value="1"/>
</dbReference>
<sequence length="263" mass="29964">MEEALPLRDVDWTDPRRLIASPPTHCASCPLRALDHFKEATKGAVTEIEGARLGVRRLPPDTTVYAERDPPSLVFTLFDGWALRFKLLENGKRQILNVLLPGDTFGVQPDMTSELDHTAETVTEVSLCVFKQESVMQLFQSQPTYGWQLSWMLAHEQSAMNEHLTNIGRRTAFERLGFFLLETYSRMERRDAAGNGVCEFPLRQIDVADVLSLSPETVNRLLAQMSRDGLARVSHGRLYILDRNRLTETCHFHERFLSPKPLL</sequence>
<dbReference type="Proteomes" id="UP000253941">
    <property type="component" value="Unassembled WGS sequence"/>
</dbReference>
<dbReference type="InterPro" id="IPR014710">
    <property type="entry name" value="RmlC-like_jellyroll"/>
</dbReference>
<comment type="caution">
    <text evidence="5">The sequence shown here is derived from an EMBL/GenBank/DDBJ whole genome shotgun (WGS) entry which is preliminary data.</text>
</comment>
<dbReference type="InterPro" id="IPR012318">
    <property type="entry name" value="HTH_CRP"/>
</dbReference>
<name>A0A369TB29_9PROT</name>
<evidence type="ECO:0000256" key="2">
    <source>
        <dbReference type="ARBA" id="ARBA00023125"/>
    </source>
</evidence>
<proteinExistence type="predicted"/>
<dbReference type="Gene3D" id="1.10.10.10">
    <property type="entry name" value="Winged helix-like DNA-binding domain superfamily/Winged helix DNA-binding domain"/>
    <property type="match status" value="1"/>
</dbReference>
<evidence type="ECO:0000256" key="1">
    <source>
        <dbReference type="ARBA" id="ARBA00023015"/>
    </source>
</evidence>
<evidence type="ECO:0000313" key="5">
    <source>
        <dbReference type="EMBL" id="RDD62519.1"/>
    </source>
</evidence>
<dbReference type="SMART" id="SM00419">
    <property type="entry name" value="HTH_CRP"/>
    <property type="match status" value="1"/>
</dbReference>
<dbReference type="EMBL" id="QPMH01000005">
    <property type="protein sequence ID" value="RDD62519.1"/>
    <property type="molecule type" value="Genomic_DNA"/>
</dbReference>
<dbReference type="AlphaFoldDB" id="A0A369TB29"/>
<organism evidence="5 6">
    <name type="scientific">Ferruginivarius sediminum</name>
    <dbReference type="NCBI Taxonomy" id="2661937"/>
    <lineage>
        <taxon>Bacteria</taxon>
        <taxon>Pseudomonadati</taxon>
        <taxon>Pseudomonadota</taxon>
        <taxon>Alphaproteobacteria</taxon>
        <taxon>Rhodospirillales</taxon>
        <taxon>Rhodospirillaceae</taxon>
        <taxon>Ferruginivarius</taxon>
    </lineage>
</organism>
<keyword evidence="3" id="KW-0804">Transcription</keyword>
<dbReference type="GO" id="GO:0003700">
    <property type="term" value="F:DNA-binding transcription factor activity"/>
    <property type="evidence" value="ECO:0007669"/>
    <property type="project" value="TreeGrafter"/>
</dbReference>
<protein>
    <submittedName>
        <fullName evidence="5">Crp/Fnr family transcriptional regulator</fullName>
    </submittedName>
</protein>
<dbReference type="SUPFAM" id="SSF51206">
    <property type="entry name" value="cAMP-binding domain-like"/>
    <property type="match status" value="1"/>
</dbReference>
<dbReference type="InterPro" id="IPR018490">
    <property type="entry name" value="cNMP-bd_dom_sf"/>
</dbReference>
<keyword evidence="2" id="KW-0238">DNA-binding</keyword>
<dbReference type="InterPro" id="IPR036388">
    <property type="entry name" value="WH-like_DNA-bd_sf"/>
</dbReference>
<keyword evidence="6" id="KW-1185">Reference proteome</keyword>
<dbReference type="CDD" id="cd00038">
    <property type="entry name" value="CAP_ED"/>
    <property type="match status" value="1"/>
</dbReference>
<dbReference type="InterPro" id="IPR000595">
    <property type="entry name" value="cNMP-bd_dom"/>
</dbReference>
<reference evidence="5 6" key="1">
    <citation type="submission" date="2018-07" db="EMBL/GenBank/DDBJ databases">
        <title>Venubactetium sediminum gen. nov., sp. nov., isolated from a marine solar saltern.</title>
        <authorList>
            <person name="Wang S."/>
        </authorList>
    </citation>
    <scope>NUCLEOTIDE SEQUENCE [LARGE SCALE GENOMIC DNA]</scope>
    <source>
        <strain evidence="5 6">WD2A32</strain>
    </source>
</reference>
<dbReference type="PANTHER" id="PTHR24567:SF26">
    <property type="entry name" value="REGULATORY PROTEIN YEIL"/>
    <property type="match status" value="1"/>
</dbReference>
<dbReference type="GO" id="GO:0003677">
    <property type="term" value="F:DNA binding"/>
    <property type="evidence" value="ECO:0007669"/>
    <property type="project" value="UniProtKB-KW"/>
</dbReference>
<feature type="domain" description="HTH crp-type" evidence="4">
    <location>
        <begin position="170"/>
        <end position="244"/>
    </location>
</feature>
<accession>A0A369TB29</accession>
<dbReference type="InterPro" id="IPR036390">
    <property type="entry name" value="WH_DNA-bd_sf"/>
</dbReference>
<dbReference type="Gene3D" id="2.60.120.10">
    <property type="entry name" value="Jelly Rolls"/>
    <property type="match status" value="1"/>
</dbReference>
<dbReference type="SUPFAM" id="SSF46785">
    <property type="entry name" value="Winged helix' DNA-binding domain"/>
    <property type="match status" value="1"/>
</dbReference>
<dbReference type="Pfam" id="PF13545">
    <property type="entry name" value="HTH_Crp_2"/>
    <property type="match status" value="1"/>
</dbReference>
<evidence type="ECO:0000256" key="3">
    <source>
        <dbReference type="ARBA" id="ARBA00023163"/>
    </source>
</evidence>
<gene>
    <name evidence="5" type="ORF">DRB17_07695</name>
</gene>
<evidence type="ECO:0000313" key="6">
    <source>
        <dbReference type="Proteomes" id="UP000253941"/>
    </source>
</evidence>
<dbReference type="PANTHER" id="PTHR24567">
    <property type="entry name" value="CRP FAMILY TRANSCRIPTIONAL REGULATORY PROTEIN"/>
    <property type="match status" value="1"/>
</dbReference>
<dbReference type="InterPro" id="IPR050397">
    <property type="entry name" value="Env_Response_Regulators"/>
</dbReference>
<dbReference type="PROSITE" id="PS51063">
    <property type="entry name" value="HTH_CRP_2"/>
    <property type="match status" value="1"/>
</dbReference>